<accession>A0A0F9DIH4</accession>
<sequence length="26" mass="2847">MGRTYRMGEGGMNEPVFPGPTEAFKS</sequence>
<evidence type="ECO:0000256" key="1">
    <source>
        <dbReference type="SAM" id="MobiDB-lite"/>
    </source>
</evidence>
<name>A0A0F9DIH4_9ZZZZ</name>
<proteinExistence type="predicted"/>
<evidence type="ECO:0000313" key="2">
    <source>
        <dbReference type="EMBL" id="KKL17531.1"/>
    </source>
</evidence>
<feature type="non-terminal residue" evidence="2">
    <location>
        <position position="26"/>
    </location>
</feature>
<dbReference type="AlphaFoldDB" id="A0A0F9DIH4"/>
<reference evidence="2" key="1">
    <citation type="journal article" date="2015" name="Nature">
        <title>Complex archaea that bridge the gap between prokaryotes and eukaryotes.</title>
        <authorList>
            <person name="Spang A."/>
            <person name="Saw J.H."/>
            <person name="Jorgensen S.L."/>
            <person name="Zaremba-Niedzwiedzka K."/>
            <person name="Martijn J."/>
            <person name="Lind A.E."/>
            <person name="van Eijk R."/>
            <person name="Schleper C."/>
            <person name="Guy L."/>
            <person name="Ettema T.J."/>
        </authorList>
    </citation>
    <scope>NUCLEOTIDE SEQUENCE</scope>
</reference>
<organism evidence="2">
    <name type="scientific">marine sediment metagenome</name>
    <dbReference type="NCBI Taxonomy" id="412755"/>
    <lineage>
        <taxon>unclassified sequences</taxon>
        <taxon>metagenomes</taxon>
        <taxon>ecological metagenomes</taxon>
    </lineage>
</organism>
<gene>
    <name evidence="2" type="ORF">LCGC14_2484650</name>
</gene>
<protein>
    <submittedName>
        <fullName evidence="2">Uncharacterized protein</fullName>
    </submittedName>
</protein>
<feature type="region of interest" description="Disordered" evidence="1">
    <location>
        <begin position="1"/>
        <end position="26"/>
    </location>
</feature>
<comment type="caution">
    <text evidence="2">The sequence shown here is derived from an EMBL/GenBank/DDBJ whole genome shotgun (WGS) entry which is preliminary data.</text>
</comment>
<dbReference type="EMBL" id="LAZR01039224">
    <property type="protein sequence ID" value="KKL17531.1"/>
    <property type="molecule type" value="Genomic_DNA"/>
</dbReference>